<name>A0A9P6JNW9_9AGAR</name>
<reference evidence="2" key="1">
    <citation type="submission" date="2020-11" db="EMBL/GenBank/DDBJ databases">
        <authorList>
            <consortium name="DOE Joint Genome Institute"/>
            <person name="Ahrendt S."/>
            <person name="Riley R."/>
            <person name="Andreopoulos W."/>
            <person name="Labutti K."/>
            <person name="Pangilinan J."/>
            <person name="Ruiz-Duenas F.J."/>
            <person name="Barrasa J.M."/>
            <person name="Sanchez-Garcia M."/>
            <person name="Camarero S."/>
            <person name="Miyauchi S."/>
            <person name="Serrano A."/>
            <person name="Linde D."/>
            <person name="Babiker R."/>
            <person name="Drula E."/>
            <person name="Ayuso-Fernandez I."/>
            <person name="Pacheco R."/>
            <person name="Padilla G."/>
            <person name="Ferreira P."/>
            <person name="Barriuso J."/>
            <person name="Kellner H."/>
            <person name="Castanera R."/>
            <person name="Alfaro M."/>
            <person name="Ramirez L."/>
            <person name="Pisabarro A.G."/>
            <person name="Kuo A."/>
            <person name="Tritt A."/>
            <person name="Lipzen A."/>
            <person name="He G."/>
            <person name="Yan M."/>
            <person name="Ng V."/>
            <person name="Cullen D."/>
            <person name="Martin F."/>
            <person name="Rosso M.-N."/>
            <person name="Henrissat B."/>
            <person name="Hibbett D."/>
            <person name="Martinez A.T."/>
            <person name="Grigoriev I.V."/>
        </authorList>
    </citation>
    <scope>NUCLEOTIDE SEQUENCE</scope>
    <source>
        <strain evidence="2">CBS 506.95</strain>
    </source>
</reference>
<comment type="caution">
    <text evidence="2">The sequence shown here is derived from an EMBL/GenBank/DDBJ whole genome shotgun (WGS) entry which is preliminary data.</text>
</comment>
<dbReference type="OrthoDB" id="3066754at2759"/>
<proteinExistence type="predicted"/>
<accession>A0A9P6JNW9</accession>
<sequence>MRLYVLSDRLTSGQITFVLRVVVQILSYGGIFLLGLIILGNTPQIAPLKTHDTLNRVVGKSTATSTTIRWIKDRFFVKNPDSTPSKHLLIALVLSLSYGLFVALSDAGFLGLRACSVPFAPFTDFPASIRSEADARAFNGKIIFEGADPSQVKSLRCNSAEIIPLNNNGRDIALSCTSWVNSTYNDPSSFRSINLTDTEALTPRMLGPAHSGSSDETDLQTYYFGPLGKTAVEAKVNSGIAIVPHNMGATMLLGAPNLAKSQLVNLPKTMAIEVSVGCLPLGLVGIDDPAAVGMTNKTDYFIPDDMYNLSLRANFTGPDLLFEPLSATAAQIRQAALQGYNTSNIQRNGYFKSVNSTGALYSWSTSVRNWLPNYDMQDDILAATKQCSNLVQTALNITTPLATIWQSSLRACSALVLTGSSIENGQLLRRYSAMVCASTTSFKIVSATLQTDEEGSVTATTDTIPSDLHEVQADFFEAHYNATTNITSLTGHGSNRRFTLSDNPSGQLEHYISQSLPISSSVYGLASGAASAGYTIAQIGAALLDPSTDTTSSSQYLVNATFFSCSNYSSAHVTRWGGQLAASYFMSSYALNGFVALGQEALTVRSSGGRPAVCYQLPYFAAFAPLLVAAVAIIFWSFYMLLASKLRGVKVWEKRYGGLAPTLNKHSPDDVLAWEDAGEHSQLRLAHANESTASIPYEMTKLVPDKAAYAD</sequence>
<keyword evidence="3" id="KW-1185">Reference proteome</keyword>
<protein>
    <submittedName>
        <fullName evidence="2">Uncharacterized protein</fullName>
    </submittedName>
</protein>
<dbReference type="AlphaFoldDB" id="A0A9P6JNW9"/>
<evidence type="ECO:0000313" key="3">
    <source>
        <dbReference type="Proteomes" id="UP000807306"/>
    </source>
</evidence>
<feature type="transmembrane region" description="Helical" evidence="1">
    <location>
        <begin position="17"/>
        <end position="39"/>
    </location>
</feature>
<keyword evidence="1" id="KW-1133">Transmembrane helix</keyword>
<dbReference type="EMBL" id="MU157857">
    <property type="protein sequence ID" value="KAF9527852.1"/>
    <property type="molecule type" value="Genomic_DNA"/>
</dbReference>
<organism evidence="2 3">
    <name type="scientific">Crepidotus variabilis</name>
    <dbReference type="NCBI Taxonomy" id="179855"/>
    <lineage>
        <taxon>Eukaryota</taxon>
        <taxon>Fungi</taxon>
        <taxon>Dikarya</taxon>
        <taxon>Basidiomycota</taxon>
        <taxon>Agaricomycotina</taxon>
        <taxon>Agaricomycetes</taxon>
        <taxon>Agaricomycetidae</taxon>
        <taxon>Agaricales</taxon>
        <taxon>Agaricineae</taxon>
        <taxon>Crepidotaceae</taxon>
        <taxon>Crepidotus</taxon>
    </lineage>
</organism>
<dbReference type="Proteomes" id="UP000807306">
    <property type="component" value="Unassembled WGS sequence"/>
</dbReference>
<evidence type="ECO:0000256" key="1">
    <source>
        <dbReference type="SAM" id="Phobius"/>
    </source>
</evidence>
<evidence type="ECO:0000313" key="2">
    <source>
        <dbReference type="EMBL" id="KAF9527852.1"/>
    </source>
</evidence>
<keyword evidence="1" id="KW-0812">Transmembrane</keyword>
<feature type="transmembrane region" description="Helical" evidence="1">
    <location>
        <begin position="619"/>
        <end position="642"/>
    </location>
</feature>
<gene>
    <name evidence="2" type="ORF">CPB83DRAFT_855303</name>
</gene>
<keyword evidence="1" id="KW-0472">Membrane</keyword>
<feature type="transmembrane region" description="Helical" evidence="1">
    <location>
        <begin position="88"/>
        <end position="112"/>
    </location>
</feature>